<reference evidence="3 4" key="1">
    <citation type="journal article" date="2015" name="Science">
        <title>Genetic determinants of in vivo fitness and diet responsiveness in multiple human gut Bacteroides.</title>
        <authorList>
            <person name="Wu M."/>
            <person name="McNulty N.P."/>
            <person name="Rodionov D.A."/>
            <person name="Khoroshkin M.S."/>
            <person name="Griffin N.W."/>
            <person name="Cheng J."/>
            <person name="Latreille P."/>
            <person name="Kerstetter R.A."/>
            <person name="Terrapon N."/>
            <person name="Henrissat B."/>
            <person name="Osterman A.L."/>
            <person name="Gordon J.I."/>
        </authorList>
    </citation>
    <scope>NUCLEOTIDE SEQUENCE [LARGE SCALE GENOMIC DNA]</scope>
    <source>
        <strain evidence="3 4">WH2</strain>
    </source>
</reference>
<dbReference type="RefSeq" id="WP_029428282.1">
    <property type="nucleotide sequence ID" value="NZ_CP012801.1"/>
</dbReference>
<dbReference type="Proteomes" id="UP000061809">
    <property type="component" value="Chromosome"/>
</dbReference>
<evidence type="ECO:0000259" key="1">
    <source>
        <dbReference type="Pfam" id="PF20893"/>
    </source>
</evidence>
<dbReference type="PATRIC" id="fig|246787.4.peg.1417"/>
<dbReference type="InterPro" id="IPR049273">
    <property type="entry name" value="DUF3829-like_N"/>
</dbReference>
<evidence type="ECO:0000313" key="3">
    <source>
        <dbReference type="EMBL" id="ALJ58635.1"/>
    </source>
</evidence>
<evidence type="ECO:0008006" key="5">
    <source>
        <dbReference type="Google" id="ProtNLM"/>
    </source>
</evidence>
<name>A0A0N7IEX7_9BACE</name>
<dbReference type="AlphaFoldDB" id="A0A0N7IEX7"/>
<dbReference type="Gene3D" id="1.20.120.930">
    <property type="entry name" value="Uncharacterised protein PF12889, N-terminal DUF3829"/>
    <property type="match status" value="1"/>
</dbReference>
<feature type="domain" description="DUF3829" evidence="2">
    <location>
        <begin position="182"/>
        <end position="279"/>
    </location>
</feature>
<dbReference type="PROSITE" id="PS51257">
    <property type="entry name" value="PROKAR_LIPOPROTEIN"/>
    <property type="match status" value="1"/>
</dbReference>
<evidence type="ECO:0000313" key="4">
    <source>
        <dbReference type="Proteomes" id="UP000061809"/>
    </source>
</evidence>
<protein>
    <recommendedName>
        <fullName evidence="5">DUF3829 domain-containing protein</fullName>
    </recommendedName>
</protein>
<proteinExistence type="predicted"/>
<feature type="domain" description="DUF3829" evidence="1">
    <location>
        <begin position="33"/>
        <end position="179"/>
    </location>
</feature>
<organism evidence="3 4">
    <name type="scientific">Bacteroides cellulosilyticus</name>
    <dbReference type="NCBI Taxonomy" id="246787"/>
    <lineage>
        <taxon>Bacteria</taxon>
        <taxon>Pseudomonadati</taxon>
        <taxon>Bacteroidota</taxon>
        <taxon>Bacteroidia</taxon>
        <taxon>Bacteroidales</taxon>
        <taxon>Bacteroidaceae</taxon>
        <taxon>Bacteroides</taxon>
    </lineage>
</organism>
<sequence length="284" mass="32312">MGKNLLVLSVWVSVLMLASCVGSKKETVTYTPEEIADAGQVMKYYDTSLALLKNMVKERDVNAVLGYMEQKTEVPMFSYIMSPVISKKDSAEVMLPGECFGADVRQNLIQNYAELFQSRNQFYANFNKYLSLLKEKKTEGMVDLLNDNYELSVEMSECKQNIFDILSPIASNAQRVLLAENPVKEQIIAMKSMSTTMQSIINLYARKHVEDKSRLDLKIMELRLQLDAAEKLPVVKGHEEESEKFKDFLSKTEGFLKIVQDARQKNSYADEDFEEISSYGLGII</sequence>
<dbReference type="InterPro" id="IPR053996">
    <property type="entry name" value="DUF3829-like_C"/>
</dbReference>
<dbReference type="Pfam" id="PF20893">
    <property type="entry name" value="DUF6845"/>
    <property type="match status" value="1"/>
</dbReference>
<dbReference type="Gene3D" id="1.20.58.820">
    <property type="entry name" value="Uncharacterised protein PF12889, C-terminal DUF3829"/>
    <property type="match status" value="1"/>
</dbReference>
<dbReference type="KEGG" id="bcel:BcellWH2_01374"/>
<gene>
    <name evidence="3" type="ORF">BcellWH2_01374</name>
</gene>
<dbReference type="Pfam" id="PF22219">
    <property type="entry name" value="DUF3829_2nd"/>
    <property type="match status" value="1"/>
</dbReference>
<evidence type="ECO:0000259" key="2">
    <source>
        <dbReference type="Pfam" id="PF22219"/>
    </source>
</evidence>
<accession>A0A0N7IEX7</accession>
<dbReference type="EMBL" id="CP012801">
    <property type="protein sequence ID" value="ALJ58635.1"/>
    <property type="molecule type" value="Genomic_DNA"/>
</dbReference>